<dbReference type="Gene3D" id="3.30.1380.10">
    <property type="match status" value="1"/>
</dbReference>
<proteinExistence type="predicted"/>
<dbReference type="Proteomes" id="UP000625527">
    <property type="component" value="Unassembled WGS sequence"/>
</dbReference>
<keyword evidence="3" id="KW-0121">Carboxypeptidase</keyword>
<feature type="region of interest" description="Disordered" evidence="1">
    <location>
        <begin position="35"/>
        <end position="73"/>
    </location>
</feature>
<dbReference type="EMBL" id="JADAQT010000020">
    <property type="protein sequence ID" value="MBE1874386.1"/>
    <property type="molecule type" value="Genomic_DNA"/>
</dbReference>
<dbReference type="SUPFAM" id="SSF55166">
    <property type="entry name" value="Hedgehog/DD-peptidase"/>
    <property type="match status" value="1"/>
</dbReference>
<evidence type="ECO:0000313" key="3">
    <source>
        <dbReference type="EMBL" id="MBE1874386.1"/>
    </source>
</evidence>
<sequence length="283" mass="29010">MRAKRAARIEEAAAEVRELVIAATAVSAEGTVAASAAAALADRTERASRSDGRSALPGEAADEASGDTGSPSVTEVSAAHLTEATEDLSALLESSAGDVVSEVVPGPTKKEIAAQKARARAKAEAKAEAEAAARAEAGRKRAAKLAAQAKKYGNGQIPSNLLCDLSFAPGHELRCDAALAIEDLNAAFRAAFGRNLKVNDSYRSYAEQVAVAATMGALAAPPGTSNHGLGQAIDLGGGISAFGSAEYQWMAANAGKFGWIHPAWAEPGGSKPEAWHWEYKTGA</sequence>
<dbReference type="GO" id="GO:0004180">
    <property type="term" value="F:carboxypeptidase activity"/>
    <property type="evidence" value="ECO:0007669"/>
    <property type="project" value="UniProtKB-KW"/>
</dbReference>
<organism evidence="3 4">
    <name type="scientific">Myceligenerans pegani</name>
    <dbReference type="NCBI Taxonomy" id="2776917"/>
    <lineage>
        <taxon>Bacteria</taxon>
        <taxon>Bacillati</taxon>
        <taxon>Actinomycetota</taxon>
        <taxon>Actinomycetes</taxon>
        <taxon>Micrococcales</taxon>
        <taxon>Promicromonosporaceae</taxon>
        <taxon>Myceligenerans</taxon>
    </lineage>
</organism>
<protein>
    <submittedName>
        <fullName evidence="3">D-alanyl-D-alanine carboxypeptidase family protein</fullName>
    </submittedName>
</protein>
<reference evidence="3 4" key="1">
    <citation type="submission" date="2020-10" db="EMBL/GenBank/DDBJ databases">
        <title>Myceligenerans pegani sp. nov., an endophytic actinomycete isolated from Peganum harmala L. in Xinjiang, China.</title>
        <authorList>
            <person name="Xin L."/>
        </authorList>
    </citation>
    <scope>NUCLEOTIDE SEQUENCE [LARGE SCALE GENOMIC DNA]</scope>
    <source>
        <strain evidence="3 4">TRM65318</strain>
    </source>
</reference>
<name>A0ABR9MTN5_9MICO</name>
<feature type="compositionally biased region" description="Basic and acidic residues" evidence="1">
    <location>
        <begin position="42"/>
        <end position="52"/>
    </location>
</feature>
<keyword evidence="3" id="KW-0378">Hydrolase</keyword>
<evidence type="ECO:0000256" key="1">
    <source>
        <dbReference type="SAM" id="MobiDB-lite"/>
    </source>
</evidence>
<dbReference type="PANTHER" id="PTHR34385">
    <property type="entry name" value="D-ALANYL-D-ALANINE CARBOXYPEPTIDASE"/>
    <property type="match status" value="1"/>
</dbReference>
<dbReference type="InterPro" id="IPR052179">
    <property type="entry name" value="DD-CPase-like"/>
</dbReference>
<dbReference type="Pfam" id="PF02557">
    <property type="entry name" value="VanY"/>
    <property type="match status" value="1"/>
</dbReference>
<feature type="domain" description="D-alanyl-D-alanine carboxypeptidase-like core" evidence="2">
    <location>
        <begin position="171"/>
        <end position="279"/>
    </location>
</feature>
<dbReference type="PANTHER" id="PTHR34385:SF1">
    <property type="entry name" value="PEPTIDOGLYCAN L-ALANYL-D-GLUTAMATE ENDOPEPTIDASE CWLK"/>
    <property type="match status" value="1"/>
</dbReference>
<dbReference type="CDD" id="cd14814">
    <property type="entry name" value="Peptidase_M15"/>
    <property type="match status" value="1"/>
</dbReference>
<comment type="caution">
    <text evidence="3">The sequence shown here is derived from an EMBL/GenBank/DDBJ whole genome shotgun (WGS) entry which is preliminary data.</text>
</comment>
<evidence type="ECO:0000313" key="4">
    <source>
        <dbReference type="Proteomes" id="UP000625527"/>
    </source>
</evidence>
<dbReference type="InterPro" id="IPR003709">
    <property type="entry name" value="VanY-like_core_dom"/>
</dbReference>
<accession>A0ABR9MTN5</accession>
<keyword evidence="3" id="KW-0645">Protease</keyword>
<dbReference type="InterPro" id="IPR009045">
    <property type="entry name" value="Zn_M74/Hedgehog-like"/>
</dbReference>
<gene>
    <name evidence="3" type="ORF">IHE71_01505</name>
</gene>
<keyword evidence="4" id="KW-1185">Reference proteome</keyword>
<evidence type="ECO:0000259" key="2">
    <source>
        <dbReference type="Pfam" id="PF02557"/>
    </source>
</evidence>